<dbReference type="GO" id="GO:0016787">
    <property type="term" value="F:hydrolase activity"/>
    <property type="evidence" value="ECO:0007669"/>
    <property type="project" value="UniProtKB-KW"/>
</dbReference>
<evidence type="ECO:0000256" key="8">
    <source>
        <dbReference type="ARBA" id="ARBA00022801"/>
    </source>
</evidence>
<evidence type="ECO:0000256" key="5">
    <source>
        <dbReference type="ARBA" id="ARBA00013066"/>
    </source>
</evidence>
<dbReference type="EMBL" id="JAQQPZ010000001">
    <property type="protein sequence ID" value="MDD8057635.1"/>
    <property type="molecule type" value="Genomic_DNA"/>
</dbReference>
<organism evidence="13 14">
    <name type="scientific">Shewanella metallivivens</name>
    <dbReference type="NCBI Taxonomy" id="2872342"/>
    <lineage>
        <taxon>Bacteria</taxon>
        <taxon>Pseudomonadati</taxon>
        <taxon>Pseudomonadota</taxon>
        <taxon>Gammaproteobacteria</taxon>
        <taxon>Alteromonadales</taxon>
        <taxon>Shewanellaceae</taxon>
        <taxon>Shewanella</taxon>
    </lineage>
</organism>
<keyword evidence="10 12" id="KW-0448">Lipopolysaccharide biosynthesis</keyword>
<comment type="caution">
    <text evidence="13">The sequence shown here is derived from an EMBL/GenBank/DDBJ whole genome shotgun (WGS) entry which is preliminary data.</text>
</comment>
<reference evidence="13 14" key="1">
    <citation type="submission" date="2023-02" db="EMBL/GenBank/DDBJ databases">
        <title>Genome sequence of Shewanella metallivivens ER-Te-42B-Light, sp. nov., enriched from sulfide tube worms (Riftia pachyptila) isolated from Explorer Ridge in the Pacific Ocean.</title>
        <authorList>
            <person name="Maltman C."/>
            <person name="Kuzyk S.B."/>
            <person name="Kyndt J.A."/>
            <person name="Yurkov V."/>
        </authorList>
    </citation>
    <scope>NUCLEOTIDE SEQUENCE [LARGE SCALE GENOMIC DNA]</scope>
    <source>
        <strain evidence="13 14">ER-Te-42B-Light</strain>
    </source>
</reference>
<dbReference type="PANTHER" id="PTHR21485:SF6">
    <property type="entry name" value="N-ACYLNEURAMINATE CYTIDYLYLTRANSFERASE-RELATED"/>
    <property type="match status" value="1"/>
</dbReference>
<evidence type="ECO:0000256" key="2">
    <source>
        <dbReference type="ARBA" id="ARBA00001946"/>
    </source>
</evidence>
<evidence type="ECO:0000256" key="11">
    <source>
        <dbReference type="ARBA" id="ARBA00031051"/>
    </source>
</evidence>
<dbReference type="Gene3D" id="3.40.50.1000">
    <property type="entry name" value="HAD superfamily/HAD-like"/>
    <property type="match status" value="1"/>
</dbReference>
<dbReference type="RefSeq" id="WP_238106024.1">
    <property type="nucleotide sequence ID" value="NZ_JAQQPZ010000001.1"/>
</dbReference>
<dbReference type="SFLD" id="SFLDG01136">
    <property type="entry name" value="C1.6:_Phosphoserine_Phosphatas"/>
    <property type="match status" value="1"/>
</dbReference>
<dbReference type="InterPro" id="IPR023214">
    <property type="entry name" value="HAD_sf"/>
</dbReference>
<evidence type="ECO:0000256" key="9">
    <source>
        <dbReference type="ARBA" id="ARBA00022842"/>
    </source>
</evidence>
<dbReference type="InterPro" id="IPR036412">
    <property type="entry name" value="HAD-like_sf"/>
</dbReference>
<keyword evidence="14" id="KW-1185">Reference proteome</keyword>
<dbReference type="InterPro" id="IPR050793">
    <property type="entry name" value="CMP-NeuNAc_synthase"/>
</dbReference>
<evidence type="ECO:0000313" key="14">
    <source>
        <dbReference type="Proteomes" id="UP001213691"/>
    </source>
</evidence>
<comment type="catalytic activity">
    <reaction evidence="1 12">
        <text>3-deoxy-alpha-D-manno-2-octulosonate-8-phosphate + H2O = 3-deoxy-alpha-D-manno-oct-2-ulosonate + phosphate</text>
        <dbReference type="Rhea" id="RHEA:11500"/>
        <dbReference type="ChEBI" id="CHEBI:15377"/>
        <dbReference type="ChEBI" id="CHEBI:43474"/>
        <dbReference type="ChEBI" id="CHEBI:85985"/>
        <dbReference type="ChEBI" id="CHEBI:85986"/>
        <dbReference type="EC" id="3.1.3.45"/>
    </reaction>
</comment>
<dbReference type="InterPro" id="IPR006549">
    <property type="entry name" value="HAD-SF_hydro_IIIA"/>
</dbReference>
<comment type="similarity">
    <text evidence="3 12">Belongs to the KdsC family.</text>
</comment>
<protein>
    <recommendedName>
        <fullName evidence="6 12">3-deoxy-D-manno-octulosonate 8-phosphate phosphatase KdsC</fullName>
        <ecNumber evidence="5 12">3.1.3.45</ecNumber>
    </recommendedName>
    <alternativeName>
        <fullName evidence="11 12">KDO 8-P phosphatase</fullName>
    </alternativeName>
</protein>
<comment type="cofactor">
    <cofactor evidence="2 12">
        <name>Mg(2+)</name>
        <dbReference type="ChEBI" id="CHEBI:18420"/>
    </cofactor>
</comment>
<evidence type="ECO:0000256" key="6">
    <source>
        <dbReference type="ARBA" id="ARBA00020092"/>
    </source>
</evidence>
<evidence type="ECO:0000256" key="7">
    <source>
        <dbReference type="ARBA" id="ARBA00022723"/>
    </source>
</evidence>
<comment type="function">
    <text evidence="12">Catalyzes the hydrolysis of 3-deoxy-D-manno-octulosonate 8-phosphate (KDO 8-P) to 3-deoxy-D-manno-octulosonate (KDO) and inorganic phosphate.</text>
</comment>
<evidence type="ECO:0000256" key="1">
    <source>
        <dbReference type="ARBA" id="ARBA00000898"/>
    </source>
</evidence>
<dbReference type="NCBIfam" id="TIGR01662">
    <property type="entry name" value="HAD-SF-IIIA"/>
    <property type="match status" value="1"/>
</dbReference>
<keyword evidence="8 12" id="KW-0378">Hydrolase</keyword>
<evidence type="ECO:0000256" key="12">
    <source>
        <dbReference type="PIRNR" id="PIRNR006118"/>
    </source>
</evidence>
<comment type="subunit">
    <text evidence="4 12">Homotetramer.</text>
</comment>
<name>A0ABT5TG96_9GAMM</name>
<dbReference type="InterPro" id="IPR010023">
    <property type="entry name" value="KdsC_fam"/>
</dbReference>
<dbReference type="SUPFAM" id="SSF56784">
    <property type="entry name" value="HAD-like"/>
    <property type="match status" value="1"/>
</dbReference>
<gene>
    <name evidence="13" type="ORF">PQR79_00575</name>
</gene>
<dbReference type="Proteomes" id="UP001213691">
    <property type="component" value="Unassembled WGS sequence"/>
</dbReference>
<dbReference type="EC" id="3.1.3.45" evidence="5 12"/>
<evidence type="ECO:0000256" key="10">
    <source>
        <dbReference type="ARBA" id="ARBA00022985"/>
    </source>
</evidence>
<dbReference type="PANTHER" id="PTHR21485">
    <property type="entry name" value="HAD SUPERFAMILY MEMBERS CMAS AND KDSC"/>
    <property type="match status" value="1"/>
</dbReference>
<evidence type="ECO:0000256" key="4">
    <source>
        <dbReference type="ARBA" id="ARBA00011881"/>
    </source>
</evidence>
<dbReference type="PIRSF" id="PIRSF006118">
    <property type="entry name" value="KDO8-P_Ptase"/>
    <property type="match status" value="1"/>
</dbReference>
<dbReference type="SFLD" id="SFLDS00003">
    <property type="entry name" value="Haloacid_Dehalogenase"/>
    <property type="match status" value="1"/>
</dbReference>
<dbReference type="NCBIfam" id="TIGR01670">
    <property type="entry name" value="KdsC-phosphatas"/>
    <property type="match status" value="1"/>
</dbReference>
<sequence>MKNNHNLKNIKLVLLDVDGVMTDGSIYISENGESVKKFNVKDGLAIELLRCHGIYTGVVSGKASAALTSRCEALGFDFIITGCKNKLPKVNEVCQSLDISINEIAFCGDDILDLPVMEPCCVSFAPADAHELVLKKADIVLNGIGGSGAVRELADMILLSRLPSLEDVYRPLLTKIAADDVVSLEQ</sequence>
<dbReference type="SFLD" id="SFLDG01138">
    <property type="entry name" value="C1.6.2:_Deoxy-d-mannose-octulo"/>
    <property type="match status" value="1"/>
</dbReference>
<keyword evidence="9 12" id="KW-0460">Magnesium</keyword>
<keyword evidence="7 12" id="KW-0479">Metal-binding</keyword>
<dbReference type="Pfam" id="PF08282">
    <property type="entry name" value="Hydrolase_3"/>
    <property type="match status" value="1"/>
</dbReference>
<proteinExistence type="inferred from homology"/>
<accession>A0ABT5TG96</accession>
<evidence type="ECO:0000256" key="3">
    <source>
        <dbReference type="ARBA" id="ARBA00005893"/>
    </source>
</evidence>
<evidence type="ECO:0000313" key="13">
    <source>
        <dbReference type="EMBL" id="MDD8057635.1"/>
    </source>
</evidence>